<dbReference type="InterPro" id="IPR014756">
    <property type="entry name" value="Ig_E-set"/>
</dbReference>
<evidence type="ECO:0000259" key="5">
    <source>
        <dbReference type="Pfam" id="PF04234"/>
    </source>
</evidence>
<evidence type="ECO:0000256" key="4">
    <source>
        <dbReference type="SAM" id="SignalP"/>
    </source>
</evidence>
<proteinExistence type="predicted"/>
<dbReference type="Gene3D" id="2.60.40.1220">
    <property type="match status" value="1"/>
</dbReference>
<evidence type="ECO:0000256" key="3">
    <source>
        <dbReference type="SAM" id="Phobius"/>
    </source>
</evidence>
<reference evidence="6 7" key="1">
    <citation type="submission" date="2020-07" db="EMBL/GenBank/DDBJ databases">
        <title>Complete genome and description of Corynebacterium incognita strain Marseille-Q3630 sp. nov.</title>
        <authorList>
            <person name="Boxberger M."/>
        </authorList>
    </citation>
    <scope>NUCLEOTIDE SEQUENCE [LARGE SCALE GENOMIC DNA]</scope>
    <source>
        <strain evidence="6 7">Marseille-Q3630</strain>
    </source>
</reference>
<dbReference type="EMBL" id="CP059404">
    <property type="protein sequence ID" value="QNE90422.1"/>
    <property type="molecule type" value="Genomic_DNA"/>
</dbReference>
<dbReference type="Pfam" id="PF04234">
    <property type="entry name" value="CopC"/>
    <property type="match status" value="1"/>
</dbReference>
<organism evidence="6 7">
    <name type="scientific">Corynebacterium incognita</name>
    <dbReference type="NCBI Taxonomy" id="2754725"/>
    <lineage>
        <taxon>Bacteria</taxon>
        <taxon>Bacillati</taxon>
        <taxon>Actinomycetota</taxon>
        <taxon>Actinomycetes</taxon>
        <taxon>Mycobacteriales</taxon>
        <taxon>Corynebacteriaceae</taxon>
        <taxon>Corynebacterium</taxon>
    </lineage>
</organism>
<dbReference type="GO" id="GO:0046688">
    <property type="term" value="P:response to copper ion"/>
    <property type="evidence" value="ECO:0007669"/>
    <property type="project" value="InterPro"/>
</dbReference>
<feature type="transmembrane region" description="Helical" evidence="3">
    <location>
        <begin position="164"/>
        <end position="184"/>
    </location>
</feature>
<keyword evidence="2" id="KW-0186">Copper</keyword>
<accession>A0A7G7CS56</accession>
<keyword evidence="3" id="KW-0812">Transmembrane</keyword>
<dbReference type="KEGG" id="cik:H0194_00975"/>
<evidence type="ECO:0000256" key="1">
    <source>
        <dbReference type="ARBA" id="ARBA00022729"/>
    </source>
</evidence>
<dbReference type="InterPro" id="IPR014755">
    <property type="entry name" value="Cu-Rt/internalin_Ig-like"/>
</dbReference>
<evidence type="ECO:0000313" key="6">
    <source>
        <dbReference type="EMBL" id="QNE90422.1"/>
    </source>
</evidence>
<evidence type="ECO:0000313" key="7">
    <source>
        <dbReference type="Proteomes" id="UP000515743"/>
    </source>
</evidence>
<keyword evidence="3" id="KW-1133">Transmembrane helix</keyword>
<feature type="domain" description="CopC" evidence="5">
    <location>
        <begin position="34"/>
        <end position="130"/>
    </location>
</feature>
<evidence type="ECO:0000256" key="2">
    <source>
        <dbReference type="ARBA" id="ARBA00023008"/>
    </source>
</evidence>
<protein>
    <submittedName>
        <fullName evidence="6">Copper resistance protein CopC</fullName>
    </submittedName>
</protein>
<dbReference type="SUPFAM" id="SSF81296">
    <property type="entry name" value="E set domains"/>
    <property type="match status" value="1"/>
</dbReference>
<dbReference type="AlphaFoldDB" id="A0A7G7CS56"/>
<dbReference type="GO" id="GO:0042597">
    <property type="term" value="C:periplasmic space"/>
    <property type="evidence" value="ECO:0007669"/>
    <property type="project" value="InterPro"/>
</dbReference>
<feature type="chain" id="PRO_5028798365" evidence="4">
    <location>
        <begin position="34"/>
        <end position="204"/>
    </location>
</feature>
<keyword evidence="3" id="KW-0472">Membrane</keyword>
<dbReference type="InterPro" id="IPR007348">
    <property type="entry name" value="CopC_dom"/>
</dbReference>
<feature type="signal peptide" evidence="4">
    <location>
        <begin position="1"/>
        <end position="33"/>
    </location>
</feature>
<keyword evidence="7" id="KW-1185">Reference proteome</keyword>
<gene>
    <name evidence="6" type="ORF">H0194_00975</name>
</gene>
<dbReference type="Proteomes" id="UP000515743">
    <property type="component" value="Chromosome"/>
</dbReference>
<sequence>MLRPTTARSSAFTAVGALSASVLLGLGAPTAWAHDSVIGGNITDGQVVEEVPESIILEFSGKPGEGYNTLAITDKDSGEVIVSGEPTLDDRELKLDIPADKEFAPGEYQIGFSIVSSDGHATRGGFSFEVAGDATAATDDTSGASGDSAEESADLAAEDGAGPWPWLLGGAGLLVIIGVGAVVLGKRSMADDIVDKEGLNPPRE</sequence>
<dbReference type="GO" id="GO:0005507">
    <property type="term" value="F:copper ion binding"/>
    <property type="evidence" value="ECO:0007669"/>
    <property type="project" value="InterPro"/>
</dbReference>
<keyword evidence="1 4" id="KW-0732">Signal</keyword>
<name>A0A7G7CS56_9CORY</name>